<dbReference type="GO" id="GO:0046872">
    <property type="term" value="F:metal ion binding"/>
    <property type="evidence" value="ECO:0007669"/>
    <property type="project" value="UniProtKB-KW"/>
</dbReference>
<comment type="subcellular location">
    <subcellularLocation>
        <location evidence="1">Nucleus</location>
    </subcellularLocation>
</comment>
<comment type="similarity">
    <text evidence="3">Belongs to the CRBN family.</text>
</comment>
<evidence type="ECO:0000256" key="5">
    <source>
        <dbReference type="ARBA" id="ARBA00022723"/>
    </source>
</evidence>
<accession>A0A9D4JR08</accession>
<evidence type="ECO:0000256" key="4">
    <source>
        <dbReference type="ARBA" id="ARBA00014394"/>
    </source>
</evidence>
<gene>
    <name evidence="11" type="ORF">DPMN_118355</name>
</gene>
<dbReference type="Gene3D" id="2.30.130.40">
    <property type="entry name" value="LON domain-like"/>
    <property type="match status" value="1"/>
</dbReference>
<proteinExistence type="inferred from homology"/>
<keyword evidence="8" id="KW-0539">Nucleus</keyword>
<feature type="domain" description="Lon N-terminal" evidence="9">
    <location>
        <begin position="3"/>
        <end position="254"/>
    </location>
</feature>
<sequence length="377" mass="42725">MEFPLVTLPGTILVPGHVIPLYSHNQHEVAMLKSVVDSPHKTFGVVALRFDQHRHIIASIGTTAEIYSVKNETDEASGISTITVLAQGRQRFELIEYRRTITGVLLGKIRILPDAELGNALYPLQSSAQRRLCCHSDREEDMKVAMDSKGRIISCVRMKPRSKLTRFSNANLTWWPPWVYKMYDTELVMKRIKTALQKWDDKLHPQKLPSDATKLSYWVTQNIPLDDTLKLHLLSINSPIQRLRCALGIMDKCSVFCCQHCNKDITGMSSIFSMSVSGPLSAYVNPGGHVHETVTVHEAHNLSLQGRPSTEHSWFPGYAWTIAQCRHCYSHMGWKFTATRKELQPRKFWGLCRSSLVPGMADLNEGPEQESSWTPVM</sequence>
<dbReference type="FunFam" id="2.170.150.20:FF:000007">
    <property type="entry name" value="Protein cereblon"/>
    <property type="match status" value="1"/>
</dbReference>
<evidence type="ECO:0000259" key="9">
    <source>
        <dbReference type="PROSITE" id="PS51787"/>
    </source>
</evidence>
<evidence type="ECO:0000313" key="12">
    <source>
        <dbReference type="Proteomes" id="UP000828390"/>
    </source>
</evidence>
<keyword evidence="7" id="KW-0862">Zinc</keyword>
<evidence type="ECO:0000256" key="1">
    <source>
        <dbReference type="ARBA" id="ARBA00004123"/>
    </source>
</evidence>
<dbReference type="InterPro" id="IPR003111">
    <property type="entry name" value="Lon_prtase_N"/>
</dbReference>
<organism evidence="11 12">
    <name type="scientific">Dreissena polymorpha</name>
    <name type="common">Zebra mussel</name>
    <name type="synonym">Mytilus polymorpha</name>
    <dbReference type="NCBI Taxonomy" id="45954"/>
    <lineage>
        <taxon>Eukaryota</taxon>
        <taxon>Metazoa</taxon>
        <taxon>Spiralia</taxon>
        <taxon>Lophotrochozoa</taxon>
        <taxon>Mollusca</taxon>
        <taxon>Bivalvia</taxon>
        <taxon>Autobranchia</taxon>
        <taxon>Heteroconchia</taxon>
        <taxon>Euheterodonta</taxon>
        <taxon>Imparidentia</taxon>
        <taxon>Neoheterodontei</taxon>
        <taxon>Myida</taxon>
        <taxon>Dreissenoidea</taxon>
        <taxon>Dreissenidae</taxon>
        <taxon>Dreissena</taxon>
    </lineage>
</organism>
<evidence type="ECO:0000256" key="8">
    <source>
        <dbReference type="ARBA" id="ARBA00023242"/>
    </source>
</evidence>
<comment type="caution">
    <text evidence="11">The sequence shown here is derived from an EMBL/GenBank/DDBJ whole genome shotgun (WGS) entry which is preliminary data.</text>
</comment>
<dbReference type="GO" id="GO:0005634">
    <property type="term" value="C:nucleus"/>
    <property type="evidence" value="ECO:0007669"/>
    <property type="project" value="UniProtKB-SubCell"/>
</dbReference>
<evidence type="ECO:0000259" key="10">
    <source>
        <dbReference type="PROSITE" id="PS51788"/>
    </source>
</evidence>
<dbReference type="Gene3D" id="2.170.150.20">
    <property type="entry name" value="Peptide methionine sulfoxide reductase"/>
    <property type="match status" value="1"/>
</dbReference>
<dbReference type="SUPFAM" id="SSF88697">
    <property type="entry name" value="PUA domain-like"/>
    <property type="match status" value="1"/>
</dbReference>
<keyword evidence="6" id="KW-0833">Ubl conjugation pathway</keyword>
<reference evidence="11" key="1">
    <citation type="journal article" date="2019" name="bioRxiv">
        <title>The Genome of the Zebra Mussel, Dreissena polymorpha: A Resource for Invasive Species Research.</title>
        <authorList>
            <person name="McCartney M.A."/>
            <person name="Auch B."/>
            <person name="Kono T."/>
            <person name="Mallez S."/>
            <person name="Zhang Y."/>
            <person name="Obille A."/>
            <person name="Becker A."/>
            <person name="Abrahante J.E."/>
            <person name="Garbe J."/>
            <person name="Badalamenti J.P."/>
            <person name="Herman A."/>
            <person name="Mangelson H."/>
            <person name="Liachko I."/>
            <person name="Sullivan S."/>
            <person name="Sone E.D."/>
            <person name="Koren S."/>
            <person name="Silverstein K.A.T."/>
            <person name="Beckman K.B."/>
            <person name="Gohl D.M."/>
        </authorList>
    </citation>
    <scope>NUCLEOTIDE SEQUENCE</scope>
    <source>
        <strain evidence="11">Duluth1</strain>
        <tissue evidence="11">Whole animal</tissue>
    </source>
</reference>
<dbReference type="InterPro" id="IPR015947">
    <property type="entry name" value="PUA-like_sf"/>
</dbReference>
<keyword evidence="5" id="KW-0479">Metal-binding</keyword>
<dbReference type="Gene3D" id="1.20.58.1480">
    <property type="match status" value="1"/>
</dbReference>
<feature type="domain" description="CULT" evidence="10">
    <location>
        <begin position="253"/>
        <end position="360"/>
    </location>
</feature>
<evidence type="ECO:0000313" key="11">
    <source>
        <dbReference type="EMBL" id="KAH3816832.1"/>
    </source>
</evidence>
<comment type="pathway">
    <text evidence="2">Protein modification; protein ubiquitination.</text>
</comment>
<dbReference type="Proteomes" id="UP000828390">
    <property type="component" value="Unassembled WGS sequence"/>
</dbReference>
<reference evidence="11" key="2">
    <citation type="submission" date="2020-11" db="EMBL/GenBank/DDBJ databases">
        <authorList>
            <person name="McCartney M.A."/>
            <person name="Auch B."/>
            <person name="Kono T."/>
            <person name="Mallez S."/>
            <person name="Becker A."/>
            <person name="Gohl D.M."/>
            <person name="Silverstein K.A.T."/>
            <person name="Koren S."/>
            <person name="Bechman K.B."/>
            <person name="Herman A."/>
            <person name="Abrahante J.E."/>
            <person name="Garbe J."/>
        </authorList>
    </citation>
    <scope>NUCLEOTIDE SEQUENCE</scope>
    <source>
        <strain evidence="11">Duluth1</strain>
        <tissue evidence="11">Whole animal</tissue>
    </source>
</reference>
<dbReference type="InterPro" id="IPR004910">
    <property type="entry name" value="Yippee/Mis18/Cereblon"/>
</dbReference>
<dbReference type="CDD" id="cd15777">
    <property type="entry name" value="CRBN_C_like"/>
    <property type="match status" value="1"/>
</dbReference>
<dbReference type="AlphaFoldDB" id="A0A9D4JR08"/>
<dbReference type="PROSITE" id="PS51788">
    <property type="entry name" value="CULT"/>
    <property type="match status" value="1"/>
</dbReference>
<dbReference type="Pfam" id="PF03226">
    <property type="entry name" value="Yippee-Mis18"/>
    <property type="match status" value="1"/>
</dbReference>
<dbReference type="InterPro" id="IPR046336">
    <property type="entry name" value="Lon_prtase_N_sf"/>
</dbReference>
<dbReference type="InterPro" id="IPR034750">
    <property type="entry name" value="CULT"/>
</dbReference>
<keyword evidence="12" id="KW-1185">Reference proteome</keyword>
<dbReference type="EMBL" id="JAIWYP010000005">
    <property type="protein sequence ID" value="KAH3816832.1"/>
    <property type="molecule type" value="Genomic_DNA"/>
</dbReference>
<dbReference type="PANTHER" id="PTHR46732">
    <property type="entry name" value="ATP-DEPENDENT PROTEASE LA (LON) DOMAIN PROTEIN"/>
    <property type="match status" value="1"/>
</dbReference>
<protein>
    <recommendedName>
        <fullName evidence="4">Protein cereblon</fullName>
    </recommendedName>
</protein>
<evidence type="ECO:0000256" key="3">
    <source>
        <dbReference type="ARBA" id="ARBA00005293"/>
    </source>
</evidence>
<dbReference type="Pfam" id="PF02190">
    <property type="entry name" value="LON_substr_bdg"/>
    <property type="match status" value="1"/>
</dbReference>
<evidence type="ECO:0000256" key="2">
    <source>
        <dbReference type="ARBA" id="ARBA00004906"/>
    </source>
</evidence>
<evidence type="ECO:0000256" key="6">
    <source>
        <dbReference type="ARBA" id="ARBA00022786"/>
    </source>
</evidence>
<evidence type="ECO:0000256" key="7">
    <source>
        <dbReference type="ARBA" id="ARBA00022833"/>
    </source>
</evidence>
<dbReference type="PROSITE" id="PS51787">
    <property type="entry name" value="LON_N"/>
    <property type="match status" value="1"/>
</dbReference>
<dbReference type="PANTHER" id="PTHR46732:SF8">
    <property type="entry name" value="ATP-DEPENDENT PROTEASE LA (LON) DOMAIN PROTEIN"/>
    <property type="match status" value="1"/>
</dbReference>
<dbReference type="SMART" id="SM00464">
    <property type="entry name" value="LON"/>
    <property type="match status" value="1"/>
</dbReference>
<name>A0A9D4JR08_DREPO</name>